<keyword evidence="3" id="KW-1185">Reference proteome</keyword>
<gene>
    <name evidence="2" type="ORF">ACLA_006660</name>
</gene>
<dbReference type="Proteomes" id="UP000006701">
    <property type="component" value="Unassembled WGS sequence"/>
</dbReference>
<feature type="signal peptide" evidence="1">
    <location>
        <begin position="1"/>
        <end position="19"/>
    </location>
</feature>
<organism evidence="2 3">
    <name type="scientific">Aspergillus clavatus (strain ATCC 1007 / CBS 513.65 / DSM 816 / NCTC 3887 / NRRL 1 / QM 1276 / 107)</name>
    <dbReference type="NCBI Taxonomy" id="344612"/>
    <lineage>
        <taxon>Eukaryota</taxon>
        <taxon>Fungi</taxon>
        <taxon>Dikarya</taxon>
        <taxon>Ascomycota</taxon>
        <taxon>Pezizomycotina</taxon>
        <taxon>Eurotiomycetes</taxon>
        <taxon>Eurotiomycetidae</taxon>
        <taxon>Eurotiales</taxon>
        <taxon>Aspergillaceae</taxon>
        <taxon>Aspergillus</taxon>
        <taxon>Aspergillus subgen. Fumigati</taxon>
    </lineage>
</organism>
<protein>
    <submittedName>
        <fullName evidence="2">Uncharacterized protein</fullName>
    </submittedName>
</protein>
<evidence type="ECO:0000313" key="2">
    <source>
        <dbReference type="EMBL" id="EAW11908.1"/>
    </source>
</evidence>
<proteinExistence type="predicted"/>
<dbReference type="GeneID" id="4705620"/>
<evidence type="ECO:0000256" key="1">
    <source>
        <dbReference type="SAM" id="SignalP"/>
    </source>
</evidence>
<reference evidence="2 3" key="1">
    <citation type="journal article" date="2008" name="PLoS Genet.">
        <title>Genomic islands in the pathogenic filamentous fungus Aspergillus fumigatus.</title>
        <authorList>
            <person name="Fedorova N.D."/>
            <person name="Khaldi N."/>
            <person name="Joardar V.S."/>
            <person name="Maiti R."/>
            <person name="Amedeo P."/>
            <person name="Anderson M.J."/>
            <person name="Crabtree J."/>
            <person name="Silva J.C."/>
            <person name="Badger J.H."/>
            <person name="Albarraq A."/>
            <person name="Angiuoli S."/>
            <person name="Bussey H."/>
            <person name="Bowyer P."/>
            <person name="Cotty P.J."/>
            <person name="Dyer P.S."/>
            <person name="Egan A."/>
            <person name="Galens K."/>
            <person name="Fraser-Liggett C.M."/>
            <person name="Haas B.J."/>
            <person name="Inman J.M."/>
            <person name="Kent R."/>
            <person name="Lemieux S."/>
            <person name="Malavazi I."/>
            <person name="Orvis J."/>
            <person name="Roemer T."/>
            <person name="Ronning C.M."/>
            <person name="Sundaram J.P."/>
            <person name="Sutton G."/>
            <person name="Turner G."/>
            <person name="Venter J.C."/>
            <person name="White O.R."/>
            <person name="Whitty B.R."/>
            <person name="Youngman P."/>
            <person name="Wolfe K.H."/>
            <person name="Goldman G.H."/>
            <person name="Wortman J.R."/>
            <person name="Jiang B."/>
            <person name="Denning D.W."/>
            <person name="Nierman W.C."/>
        </authorList>
    </citation>
    <scope>NUCLEOTIDE SEQUENCE [LARGE SCALE GENOMIC DNA]</scope>
    <source>
        <strain evidence="3">ATCC 1007 / CBS 513.65 / DSM 816 / NCTC 3887 / NRRL 1</strain>
    </source>
</reference>
<dbReference type="OrthoDB" id="10594287at2759"/>
<dbReference type="AlphaFoldDB" id="A1CDI1"/>
<feature type="chain" id="PRO_5002633044" evidence="1">
    <location>
        <begin position="20"/>
        <end position="215"/>
    </location>
</feature>
<accession>A1CDI1</accession>
<dbReference type="EMBL" id="DS027051">
    <property type="protein sequence ID" value="EAW11908.1"/>
    <property type="molecule type" value="Genomic_DNA"/>
</dbReference>
<dbReference type="HOGENOM" id="CLU_1189667_0_0_1"/>
<sequence length="215" mass="23534">MHYSRFLALLLLGSTGSIATATASSSEPAILGYVDGDALEKVPEAFHESLQPTSEVTINATLLEAAAPPPDDVNISRDHELYSYNMLRNTSWSLAMRSSGPVWVHESRISTVEVTPRATHLEGRSQANYWYSSAPSRGSSCPPRNNQLRNGACVTFSLLPIIGRNDGVYPKVNIYTGPGCARFWTSLLGNWGSCLNLQAMENMDHFSVLPFNQNV</sequence>
<keyword evidence="1" id="KW-0732">Signal</keyword>
<dbReference type="RefSeq" id="XP_001273334.1">
    <property type="nucleotide sequence ID" value="XM_001273333.1"/>
</dbReference>
<name>A1CDI1_ASPCL</name>
<dbReference type="KEGG" id="act:ACLA_006660"/>
<dbReference type="VEuPathDB" id="FungiDB:ACLA_006660"/>
<evidence type="ECO:0000313" key="3">
    <source>
        <dbReference type="Proteomes" id="UP000006701"/>
    </source>
</evidence>